<dbReference type="Pfam" id="PF13508">
    <property type="entry name" value="Acetyltransf_7"/>
    <property type="match status" value="1"/>
</dbReference>
<accession>A0ABS6JCC3</accession>
<dbReference type="PANTHER" id="PTHR43617">
    <property type="entry name" value="L-AMINO ACID N-ACETYLTRANSFERASE"/>
    <property type="match status" value="1"/>
</dbReference>
<keyword evidence="3" id="KW-1185">Reference proteome</keyword>
<dbReference type="PROSITE" id="PS51186">
    <property type="entry name" value="GNAT"/>
    <property type="match status" value="1"/>
</dbReference>
<comment type="caution">
    <text evidence="2">The sequence shown here is derived from an EMBL/GenBank/DDBJ whole genome shotgun (WGS) entry which is preliminary data.</text>
</comment>
<evidence type="ECO:0000259" key="1">
    <source>
        <dbReference type="PROSITE" id="PS51186"/>
    </source>
</evidence>
<name>A0ABS6JCC3_9BACI</name>
<proteinExistence type="predicted"/>
<dbReference type="CDD" id="cd04301">
    <property type="entry name" value="NAT_SF"/>
    <property type="match status" value="1"/>
</dbReference>
<dbReference type="PANTHER" id="PTHR43617:SF38">
    <property type="entry name" value="N-ACETYLTRANSFERASE DOMAIN-CONTAINING PROTEIN"/>
    <property type="match status" value="1"/>
</dbReference>
<feature type="domain" description="N-acetyltransferase" evidence="1">
    <location>
        <begin position="6"/>
        <end position="153"/>
    </location>
</feature>
<protein>
    <submittedName>
        <fullName evidence="2">GNAT family N-acetyltransferase</fullName>
    </submittedName>
</protein>
<dbReference type="Proteomes" id="UP000784880">
    <property type="component" value="Unassembled WGS sequence"/>
</dbReference>
<dbReference type="RefSeq" id="WP_217065040.1">
    <property type="nucleotide sequence ID" value="NZ_JAHQCS010000059.1"/>
</dbReference>
<gene>
    <name evidence="2" type="ORF">KS419_05340</name>
</gene>
<evidence type="ECO:0000313" key="3">
    <source>
        <dbReference type="Proteomes" id="UP000784880"/>
    </source>
</evidence>
<dbReference type="InterPro" id="IPR050276">
    <property type="entry name" value="MshD_Acetyltransferase"/>
</dbReference>
<reference evidence="2 3" key="1">
    <citation type="submission" date="2021-06" db="EMBL/GenBank/DDBJ databases">
        <title>Bacillus sp. RD4P76, an endophyte from a halophyte.</title>
        <authorList>
            <person name="Sun J.-Q."/>
        </authorList>
    </citation>
    <scope>NUCLEOTIDE SEQUENCE [LARGE SCALE GENOMIC DNA]</scope>
    <source>
        <strain evidence="2 3">CGMCC 1.15917</strain>
    </source>
</reference>
<dbReference type="InterPro" id="IPR000182">
    <property type="entry name" value="GNAT_dom"/>
</dbReference>
<dbReference type="EMBL" id="JAHQCS010000059">
    <property type="protein sequence ID" value="MBU9711153.1"/>
    <property type="molecule type" value="Genomic_DNA"/>
</dbReference>
<organism evidence="2 3">
    <name type="scientific">Evansella tamaricis</name>
    <dbReference type="NCBI Taxonomy" id="2069301"/>
    <lineage>
        <taxon>Bacteria</taxon>
        <taxon>Bacillati</taxon>
        <taxon>Bacillota</taxon>
        <taxon>Bacilli</taxon>
        <taxon>Bacillales</taxon>
        <taxon>Bacillaceae</taxon>
        <taxon>Evansella</taxon>
    </lineage>
</organism>
<sequence>MKLLEITCSEQKQVICNRLLRLLPEWFGIEYAIRNYVDEVESVVMYAAEKNDEIIAFVSVTEQTADADEIHLIAVHPNYHRQGIGKMLVTEVERTALMHGKKYLTVKTLSSSHPDPHYRKTRIFYENMGFVGVQLLTDLWGESNPCLVMVKKL</sequence>
<evidence type="ECO:0000313" key="2">
    <source>
        <dbReference type="EMBL" id="MBU9711153.1"/>
    </source>
</evidence>